<comment type="caution">
    <text evidence="1">The sequence shown here is derived from an EMBL/GenBank/DDBJ whole genome shotgun (WGS) entry which is preliminary data.</text>
</comment>
<protein>
    <submittedName>
        <fullName evidence="1">Uncharacterized protein</fullName>
    </submittedName>
</protein>
<evidence type="ECO:0000313" key="2">
    <source>
        <dbReference type="Proteomes" id="UP001381693"/>
    </source>
</evidence>
<dbReference type="Proteomes" id="UP001381693">
    <property type="component" value="Unassembled WGS sequence"/>
</dbReference>
<dbReference type="EMBL" id="JAXCGZ010004996">
    <property type="protein sequence ID" value="KAK7081401.1"/>
    <property type="molecule type" value="Genomic_DNA"/>
</dbReference>
<reference evidence="1 2" key="1">
    <citation type="submission" date="2023-11" db="EMBL/GenBank/DDBJ databases">
        <title>Halocaridina rubra genome assembly.</title>
        <authorList>
            <person name="Smith C."/>
        </authorList>
    </citation>
    <scope>NUCLEOTIDE SEQUENCE [LARGE SCALE GENOMIC DNA]</scope>
    <source>
        <strain evidence="1">EP-1</strain>
        <tissue evidence="1">Whole</tissue>
    </source>
</reference>
<dbReference type="AlphaFoldDB" id="A0AAN8XEK5"/>
<keyword evidence="2" id="KW-1185">Reference proteome</keyword>
<name>A0AAN8XEK5_HALRR</name>
<gene>
    <name evidence="1" type="ORF">SK128_010575</name>
</gene>
<accession>A0AAN8XEK5</accession>
<sequence length="57" mass="6312">MSLLPFVSNPAFTSAQIIGDSLLGNEEELHLTSPSVEPRLPRRDNLIIQVFSEICSE</sequence>
<evidence type="ECO:0000313" key="1">
    <source>
        <dbReference type="EMBL" id="KAK7081401.1"/>
    </source>
</evidence>
<organism evidence="1 2">
    <name type="scientific">Halocaridina rubra</name>
    <name type="common">Hawaiian red shrimp</name>
    <dbReference type="NCBI Taxonomy" id="373956"/>
    <lineage>
        <taxon>Eukaryota</taxon>
        <taxon>Metazoa</taxon>
        <taxon>Ecdysozoa</taxon>
        <taxon>Arthropoda</taxon>
        <taxon>Crustacea</taxon>
        <taxon>Multicrustacea</taxon>
        <taxon>Malacostraca</taxon>
        <taxon>Eumalacostraca</taxon>
        <taxon>Eucarida</taxon>
        <taxon>Decapoda</taxon>
        <taxon>Pleocyemata</taxon>
        <taxon>Caridea</taxon>
        <taxon>Atyoidea</taxon>
        <taxon>Atyidae</taxon>
        <taxon>Halocaridina</taxon>
    </lineage>
</organism>
<proteinExistence type="predicted"/>